<keyword evidence="3" id="KW-0173">Coenzyme A biosynthesis</keyword>
<dbReference type="NCBIfam" id="TIGR00152">
    <property type="entry name" value="dephospho-CoA kinase"/>
    <property type="match status" value="1"/>
</dbReference>
<reference evidence="5 6" key="1">
    <citation type="submission" date="2017-11" db="EMBL/GenBank/DDBJ databases">
        <title>Understudied soil microbes with underappreciated capabilities: Untangling the Clostridium saccharolyticum group.</title>
        <authorList>
            <person name="Leschine S."/>
        </authorList>
    </citation>
    <scope>NUCLEOTIDE SEQUENCE [LARGE SCALE GENOMIC DNA]</scope>
    <source>
        <strain evidence="5 6">18A</strain>
    </source>
</reference>
<dbReference type="InterPro" id="IPR001977">
    <property type="entry name" value="Depp_CoAkinase"/>
</dbReference>
<dbReference type="Proteomes" id="UP000231092">
    <property type="component" value="Unassembled WGS sequence"/>
</dbReference>
<dbReference type="PROSITE" id="PS51219">
    <property type="entry name" value="DPCK"/>
    <property type="match status" value="1"/>
</dbReference>
<organism evidence="5 6">
    <name type="scientific">[Clostridium] celerecrescens 18A</name>
    <dbReference type="NCBI Taxonomy" id="1286362"/>
    <lineage>
        <taxon>Bacteria</taxon>
        <taxon>Bacillati</taxon>
        <taxon>Bacillota</taxon>
        <taxon>Clostridia</taxon>
        <taxon>Lachnospirales</taxon>
        <taxon>Lachnospiraceae</taxon>
        <taxon>Lacrimispora</taxon>
    </lineage>
</organism>
<dbReference type="EC" id="2.7.1.24" evidence="3 4"/>
<proteinExistence type="inferred from homology"/>
<comment type="function">
    <text evidence="3">Catalyzes the phosphorylation of the 3'-hydroxyl group of dephosphocoenzyme A to form coenzyme A.</text>
</comment>
<keyword evidence="1 3" id="KW-0547">Nucleotide-binding</keyword>
<comment type="subcellular location">
    <subcellularLocation>
        <location evidence="3">Cytoplasm</location>
    </subcellularLocation>
</comment>
<comment type="pathway">
    <text evidence="3">Cofactor biosynthesis; coenzyme A biosynthesis; CoA from (R)-pantothenate: step 5/5.</text>
</comment>
<dbReference type="EMBL" id="PGET01000001">
    <property type="protein sequence ID" value="PJJ28297.1"/>
    <property type="molecule type" value="Genomic_DNA"/>
</dbReference>
<dbReference type="CDD" id="cd02022">
    <property type="entry name" value="DPCK"/>
    <property type="match status" value="1"/>
</dbReference>
<keyword evidence="3" id="KW-0963">Cytoplasm</keyword>
<comment type="caution">
    <text evidence="5">The sequence shown here is derived from an EMBL/GenBank/DDBJ whole genome shotgun (WGS) entry which is preliminary data.</text>
</comment>
<feature type="binding site" evidence="3">
    <location>
        <begin position="16"/>
        <end position="21"/>
    </location>
    <ligand>
        <name>ATP</name>
        <dbReference type="ChEBI" id="CHEBI:30616"/>
    </ligand>
</feature>
<sequence length="198" mass="22107">MVGDRMRVIGLTGGVGAGKSLVLSILEEEYGAQVIKADEVAHELMEPGKEGYLAVKTALGEDLLKPDGTIDRKALAARIFEDDSARKTVDGIIHPMVWKTIEDKISASQAGLIVVEFAIMNENMDDSWDEMWYVHASKENRIRRLAETRSYTREHSERIIASQASEAEFLNRCTRVIENNGSMEEVKQQLAELLKSRG</sequence>
<keyword evidence="3 5" id="KW-0418">Kinase</keyword>
<evidence type="ECO:0000256" key="1">
    <source>
        <dbReference type="ARBA" id="ARBA00022741"/>
    </source>
</evidence>
<keyword evidence="3" id="KW-0808">Transferase</keyword>
<protein>
    <recommendedName>
        <fullName evidence="3 4">Dephospho-CoA kinase</fullName>
        <ecNumber evidence="3 4">2.7.1.24</ecNumber>
    </recommendedName>
    <alternativeName>
        <fullName evidence="3">Dephosphocoenzyme A kinase</fullName>
    </alternativeName>
</protein>
<dbReference type="Gene3D" id="3.40.50.300">
    <property type="entry name" value="P-loop containing nucleotide triphosphate hydrolases"/>
    <property type="match status" value="1"/>
</dbReference>
<evidence type="ECO:0000313" key="6">
    <source>
        <dbReference type="Proteomes" id="UP000231092"/>
    </source>
</evidence>
<dbReference type="GO" id="GO:0005737">
    <property type="term" value="C:cytoplasm"/>
    <property type="evidence" value="ECO:0007669"/>
    <property type="project" value="UniProtKB-SubCell"/>
</dbReference>
<dbReference type="Pfam" id="PF01121">
    <property type="entry name" value="CoaE"/>
    <property type="match status" value="1"/>
</dbReference>
<evidence type="ECO:0000256" key="3">
    <source>
        <dbReference type="HAMAP-Rule" id="MF_00376"/>
    </source>
</evidence>
<name>A0A2M8Z4E1_9FIRM</name>
<comment type="catalytic activity">
    <reaction evidence="3">
        <text>3'-dephospho-CoA + ATP = ADP + CoA + H(+)</text>
        <dbReference type="Rhea" id="RHEA:18245"/>
        <dbReference type="ChEBI" id="CHEBI:15378"/>
        <dbReference type="ChEBI" id="CHEBI:30616"/>
        <dbReference type="ChEBI" id="CHEBI:57287"/>
        <dbReference type="ChEBI" id="CHEBI:57328"/>
        <dbReference type="ChEBI" id="CHEBI:456216"/>
        <dbReference type="EC" id="2.7.1.24"/>
    </reaction>
</comment>
<dbReference type="HAMAP" id="MF_00376">
    <property type="entry name" value="Dephospho_CoA_kinase"/>
    <property type="match status" value="1"/>
</dbReference>
<evidence type="ECO:0000313" key="5">
    <source>
        <dbReference type="EMBL" id="PJJ28297.1"/>
    </source>
</evidence>
<dbReference type="PANTHER" id="PTHR10695:SF46">
    <property type="entry name" value="BIFUNCTIONAL COENZYME A SYNTHASE-RELATED"/>
    <property type="match status" value="1"/>
</dbReference>
<dbReference type="SUPFAM" id="SSF52540">
    <property type="entry name" value="P-loop containing nucleoside triphosphate hydrolases"/>
    <property type="match status" value="1"/>
</dbReference>
<gene>
    <name evidence="3" type="primary">coaE</name>
    <name evidence="5" type="ORF">H171_1791</name>
</gene>
<evidence type="ECO:0000256" key="4">
    <source>
        <dbReference type="NCBIfam" id="TIGR00152"/>
    </source>
</evidence>
<dbReference type="GO" id="GO:0015937">
    <property type="term" value="P:coenzyme A biosynthetic process"/>
    <property type="evidence" value="ECO:0007669"/>
    <property type="project" value="UniProtKB-UniRule"/>
</dbReference>
<dbReference type="InterPro" id="IPR027417">
    <property type="entry name" value="P-loop_NTPase"/>
</dbReference>
<evidence type="ECO:0000256" key="2">
    <source>
        <dbReference type="ARBA" id="ARBA00022840"/>
    </source>
</evidence>
<dbReference type="RefSeq" id="WP_242976921.1">
    <property type="nucleotide sequence ID" value="NZ_PGET01000001.1"/>
</dbReference>
<dbReference type="AlphaFoldDB" id="A0A2M8Z4E1"/>
<accession>A0A2M8Z4E1</accession>
<keyword evidence="2 3" id="KW-0067">ATP-binding</keyword>
<dbReference type="GO" id="GO:0005524">
    <property type="term" value="F:ATP binding"/>
    <property type="evidence" value="ECO:0007669"/>
    <property type="project" value="UniProtKB-UniRule"/>
</dbReference>
<dbReference type="PANTHER" id="PTHR10695">
    <property type="entry name" value="DEPHOSPHO-COA KINASE-RELATED"/>
    <property type="match status" value="1"/>
</dbReference>
<comment type="similarity">
    <text evidence="3">Belongs to the CoaE family.</text>
</comment>
<dbReference type="GO" id="GO:0004140">
    <property type="term" value="F:dephospho-CoA kinase activity"/>
    <property type="evidence" value="ECO:0007669"/>
    <property type="project" value="UniProtKB-UniRule"/>
</dbReference>
<dbReference type="UniPathway" id="UPA00241">
    <property type="reaction ID" value="UER00356"/>
</dbReference>